<dbReference type="PANTHER" id="PTHR48104:SF30">
    <property type="entry name" value="METACASPASE-1"/>
    <property type="match status" value="1"/>
</dbReference>
<dbReference type="Gene3D" id="3.40.50.12660">
    <property type="match status" value="1"/>
</dbReference>
<dbReference type="EMBL" id="JAFIQS010000006">
    <property type="protein sequence ID" value="KAG5168216.1"/>
    <property type="molecule type" value="Genomic_DNA"/>
</dbReference>
<dbReference type="PANTHER" id="PTHR48104">
    <property type="entry name" value="METACASPASE-4"/>
    <property type="match status" value="1"/>
</dbReference>
<dbReference type="GO" id="GO:0006508">
    <property type="term" value="P:proteolysis"/>
    <property type="evidence" value="ECO:0007669"/>
    <property type="project" value="InterPro"/>
</dbReference>
<reference evidence="5" key="1">
    <citation type="submission" date="2021-02" db="EMBL/GenBank/DDBJ databases">
        <title>Psilocybe cubensis genome.</title>
        <authorList>
            <person name="Mckernan K.J."/>
            <person name="Crawford S."/>
            <person name="Trippe A."/>
            <person name="Kane L.T."/>
            <person name="Mclaughlin S."/>
        </authorList>
    </citation>
    <scope>NUCLEOTIDE SEQUENCE [LARGE SCALE GENOMIC DNA]</scope>
    <source>
        <strain evidence="5">MGC-MH-2018</strain>
    </source>
</reference>
<dbReference type="InterPro" id="IPR029030">
    <property type="entry name" value="Caspase-like_dom_sf"/>
</dbReference>
<evidence type="ECO:0000256" key="2">
    <source>
        <dbReference type="ARBA" id="ARBA00022703"/>
    </source>
</evidence>
<dbReference type="GO" id="GO:0004197">
    <property type="term" value="F:cysteine-type endopeptidase activity"/>
    <property type="evidence" value="ECO:0007669"/>
    <property type="project" value="InterPro"/>
</dbReference>
<dbReference type="GO" id="GO:0005737">
    <property type="term" value="C:cytoplasm"/>
    <property type="evidence" value="ECO:0007669"/>
    <property type="project" value="TreeGrafter"/>
</dbReference>
<dbReference type="InterPro" id="IPR050452">
    <property type="entry name" value="Metacaspase"/>
</dbReference>
<protein>
    <recommendedName>
        <fullName evidence="4">Peptidase C14 caspase domain-containing protein</fullName>
    </recommendedName>
</protein>
<accession>A0A8H8CJX7</accession>
<organism evidence="5">
    <name type="scientific">Psilocybe cubensis</name>
    <name type="common">Psychedelic mushroom</name>
    <name type="synonym">Stropharia cubensis</name>
    <dbReference type="NCBI Taxonomy" id="181762"/>
    <lineage>
        <taxon>Eukaryota</taxon>
        <taxon>Fungi</taxon>
        <taxon>Dikarya</taxon>
        <taxon>Basidiomycota</taxon>
        <taxon>Agaricomycotina</taxon>
        <taxon>Agaricomycetes</taxon>
        <taxon>Agaricomycetidae</taxon>
        <taxon>Agaricales</taxon>
        <taxon>Agaricineae</taxon>
        <taxon>Strophariaceae</taxon>
        <taxon>Psilocybe</taxon>
    </lineage>
</organism>
<dbReference type="AlphaFoldDB" id="A0A8H8CJX7"/>
<evidence type="ECO:0000313" key="5">
    <source>
        <dbReference type="EMBL" id="KAG5168216.1"/>
    </source>
</evidence>
<evidence type="ECO:0000259" key="4">
    <source>
        <dbReference type="Pfam" id="PF00656"/>
    </source>
</evidence>
<dbReference type="Pfam" id="PF00656">
    <property type="entry name" value="Peptidase_C14"/>
    <property type="match status" value="1"/>
</dbReference>
<keyword evidence="3" id="KW-0645">Protease</keyword>
<name>A0A8H8CJX7_PSICU</name>
<sequence>MKIIRSRLWPQGRRQAVEAAVLAATAVAEQAVANPAPAVKTPRKKALLIGCQEVRDQPPLSPASPGPLSPLSARFNRSDNFAVTGLKRMKTKMQEKKSMKQSLLKGPHRDVEALRKLLIEVYDYKPEDIVILIDNDLPGHKQPTQENIMYEMKKLVEGAQEGDRFFFHFSGHSVQEDTEDISEEDRKNEFIETSDGKRIKDDILKETLVDPLPPKTSLIAVFDSCHSGSLLDLKHFRCNRVYVPWINKGTRKTATLLNSNSEFTLYILRERNDQLTLPIDLFEERQRAKISMPNAITRLKAQAWAHSSIDKVLISPTDSISIHEGTPNPGTAGHVKSKLSITTDLVSTSASKFWIDSPTVRQECSSPVAMYCTGYCRQHALHDESAVQADVISISSAKDGQKSWEDRNGTSMTQVLVNILRKDPHPTLADLMTLVSHDIHAFYVDLHDRAREYKKAVRIANEKMRKKGKKPREGDPVEMNNFQNPQVSILTKVVLPFLHV</sequence>
<gene>
    <name evidence="5" type="ORF">JR316_006811</name>
</gene>
<comment type="caution">
    <text evidence="5">The sequence shown here is derived from an EMBL/GenBank/DDBJ whole genome shotgun (WGS) entry which is preliminary data.</text>
</comment>
<evidence type="ECO:0000256" key="1">
    <source>
        <dbReference type="ARBA" id="ARBA00009005"/>
    </source>
</evidence>
<comment type="similarity">
    <text evidence="1">Belongs to the peptidase C14B family.</text>
</comment>
<feature type="domain" description="Peptidase C14 caspase" evidence="4">
    <location>
        <begin position="103"/>
        <end position="440"/>
    </location>
</feature>
<dbReference type="GO" id="GO:0006915">
    <property type="term" value="P:apoptotic process"/>
    <property type="evidence" value="ECO:0007669"/>
    <property type="project" value="UniProtKB-KW"/>
</dbReference>
<proteinExistence type="inferred from homology"/>
<dbReference type="SUPFAM" id="SSF52129">
    <property type="entry name" value="Caspase-like"/>
    <property type="match status" value="1"/>
</dbReference>
<dbReference type="InterPro" id="IPR011600">
    <property type="entry name" value="Pept_C14_caspase"/>
</dbReference>
<keyword evidence="3" id="KW-0378">Hydrolase</keyword>
<keyword evidence="2" id="KW-0053">Apoptosis</keyword>
<dbReference type="OrthoDB" id="3223806at2759"/>
<evidence type="ECO:0000256" key="3">
    <source>
        <dbReference type="ARBA" id="ARBA00022807"/>
    </source>
</evidence>
<keyword evidence="3" id="KW-0788">Thiol protease</keyword>